<keyword evidence="5" id="KW-0808">Transferase</keyword>
<dbReference type="Pfam" id="PF01380">
    <property type="entry name" value="SIS"/>
    <property type="match status" value="1"/>
</dbReference>
<dbReference type="EMBL" id="FMCU01000007">
    <property type="protein sequence ID" value="SCF24405.1"/>
    <property type="molecule type" value="Genomic_DNA"/>
</dbReference>
<accession>A0A1C4YUI4</accession>
<reference evidence="6" key="1">
    <citation type="submission" date="2016-06" db="EMBL/GenBank/DDBJ databases">
        <authorList>
            <person name="Varghese N."/>
            <person name="Submissions Spin"/>
        </authorList>
    </citation>
    <scope>NUCLEOTIDE SEQUENCE [LARGE SCALE GENOMIC DNA]</scope>
    <source>
        <strain evidence="6">DSM 44100</strain>
    </source>
</reference>
<sequence>MSGYVFDQHVAEQPDVVATLLDQDGIPALDLNRPIVFSGIGTSLHACRIAATWLRLLSQGQVRPAALDAHDVALRESLRPEDQVVVVSHRGTKRYPNAVLAAARKAGARTITVTGQGSTEPDADVVIRTCPQERASTHTISYTSALVVLARIVAASLSGSGASCGEELSTALRQIPQAMRDTLALPLPKIAVDAVVRGLPTIVTGTGLDAITAAEAALKIKEGTYRWAEGMHTEFALHGTPAVFSAEVSAFVLVAEADDGGRSDDLCTLLRTLSAPVLTVSTSPTADLGFAETHPLLRPLVSVLPFQRLVSAAAAELGANPDLTHVETEPWGSAIKAVPL</sequence>
<dbReference type="RefSeq" id="WP_176738991.1">
    <property type="nucleotide sequence ID" value="NZ_FMCU01000007.1"/>
</dbReference>
<dbReference type="EC" id="2.6.1.16" evidence="2"/>
<dbReference type="InterPro" id="IPR001347">
    <property type="entry name" value="SIS_dom"/>
</dbReference>
<dbReference type="GO" id="GO:0004360">
    <property type="term" value="F:glutamine-fructose-6-phosphate transaminase (isomerizing) activity"/>
    <property type="evidence" value="ECO:0007669"/>
    <property type="project" value="UniProtKB-EC"/>
</dbReference>
<protein>
    <recommendedName>
        <fullName evidence="3">Glutamine--fructose-6-phosphate aminotransferase [isomerizing]</fullName>
        <ecNumber evidence="2">2.6.1.16</ecNumber>
    </recommendedName>
</protein>
<dbReference type="PROSITE" id="PS51464">
    <property type="entry name" value="SIS"/>
    <property type="match status" value="1"/>
</dbReference>
<dbReference type="SUPFAM" id="SSF53697">
    <property type="entry name" value="SIS domain"/>
    <property type="match status" value="1"/>
</dbReference>
<evidence type="ECO:0000313" key="6">
    <source>
        <dbReference type="Proteomes" id="UP000198797"/>
    </source>
</evidence>
<dbReference type="PANTHER" id="PTHR10937">
    <property type="entry name" value="GLUCOSAMINE--FRUCTOSE-6-PHOSPHATE AMINOTRANSFERASE, ISOMERIZING"/>
    <property type="match status" value="1"/>
</dbReference>
<feature type="domain" description="SIS" evidence="4">
    <location>
        <begin position="25"/>
        <end position="162"/>
    </location>
</feature>
<comment type="catalytic activity">
    <reaction evidence="1">
        <text>D-fructose 6-phosphate + L-glutamine = D-glucosamine 6-phosphate + L-glutamate</text>
        <dbReference type="Rhea" id="RHEA:13237"/>
        <dbReference type="ChEBI" id="CHEBI:29985"/>
        <dbReference type="ChEBI" id="CHEBI:58359"/>
        <dbReference type="ChEBI" id="CHEBI:58725"/>
        <dbReference type="ChEBI" id="CHEBI:61527"/>
        <dbReference type="EC" id="2.6.1.16"/>
    </reaction>
</comment>
<keyword evidence="5" id="KW-0032">Aminotransferase</keyword>
<keyword evidence="6" id="KW-1185">Reference proteome</keyword>
<proteinExistence type="predicted"/>
<dbReference type="AlphaFoldDB" id="A0A1C4YUI4"/>
<name>A0A1C4YUI4_9ACTN</name>
<gene>
    <name evidence="5" type="ORF">GA0070216_107172</name>
</gene>
<evidence type="ECO:0000256" key="2">
    <source>
        <dbReference type="ARBA" id="ARBA00012916"/>
    </source>
</evidence>
<dbReference type="PANTHER" id="PTHR10937:SF0">
    <property type="entry name" value="GLUTAMINE--FRUCTOSE-6-PHOSPHATE TRANSAMINASE (ISOMERIZING)"/>
    <property type="match status" value="1"/>
</dbReference>
<dbReference type="GO" id="GO:0006047">
    <property type="term" value="P:UDP-N-acetylglucosamine metabolic process"/>
    <property type="evidence" value="ECO:0007669"/>
    <property type="project" value="TreeGrafter"/>
</dbReference>
<evidence type="ECO:0000259" key="4">
    <source>
        <dbReference type="PROSITE" id="PS51464"/>
    </source>
</evidence>
<dbReference type="GO" id="GO:0006487">
    <property type="term" value="P:protein N-linked glycosylation"/>
    <property type="evidence" value="ECO:0007669"/>
    <property type="project" value="TreeGrafter"/>
</dbReference>
<evidence type="ECO:0000313" key="5">
    <source>
        <dbReference type="EMBL" id="SCF24405.1"/>
    </source>
</evidence>
<evidence type="ECO:0000256" key="3">
    <source>
        <dbReference type="ARBA" id="ARBA00016090"/>
    </source>
</evidence>
<dbReference type="Gene3D" id="3.40.50.10490">
    <property type="entry name" value="Glucose-6-phosphate isomerase like protein, domain 1"/>
    <property type="match status" value="2"/>
</dbReference>
<organism evidence="5 6">
    <name type="scientific">Micromonospora matsumotoense</name>
    <dbReference type="NCBI Taxonomy" id="121616"/>
    <lineage>
        <taxon>Bacteria</taxon>
        <taxon>Bacillati</taxon>
        <taxon>Actinomycetota</taxon>
        <taxon>Actinomycetes</taxon>
        <taxon>Micromonosporales</taxon>
        <taxon>Micromonosporaceae</taxon>
        <taxon>Micromonospora</taxon>
    </lineage>
</organism>
<dbReference type="InterPro" id="IPR046348">
    <property type="entry name" value="SIS_dom_sf"/>
</dbReference>
<dbReference type="Proteomes" id="UP000198797">
    <property type="component" value="Unassembled WGS sequence"/>
</dbReference>
<evidence type="ECO:0000256" key="1">
    <source>
        <dbReference type="ARBA" id="ARBA00001031"/>
    </source>
</evidence>
<dbReference type="GO" id="GO:0097367">
    <property type="term" value="F:carbohydrate derivative binding"/>
    <property type="evidence" value="ECO:0007669"/>
    <property type="project" value="InterPro"/>
</dbReference>
<dbReference type="GO" id="GO:0006002">
    <property type="term" value="P:fructose 6-phosphate metabolic process"/>
    <property type="evidence" value="ECO:0007669"/>
    <property type="project" value="TreeGrafter"/>
</dbReference>
<dbReference type="STRING" id="121616.GA0070216_107172"/>